<name>A0A223P233_9SPHI</name>
<evidence type="ECO:0000313" key="3">
    <source>
        <dbReference type="Proteomes" id="UP000215002"/>
    </source>
</evidence>
<keyword evidence="3" id="KW-1185">Reference proteome</keyword>
<protein>
    <submittedName>
        <fullName evidence="2">Uncharacterized protein</fullName>
    </submittedName>
</protein>
<dbReference type="EMBL" id="CP022743">
    <property type="protein sequence ID" value="ASU36157.1"/>
    <property type="molecule type" value="Genomic_DNA"/>
</dbReference>
<proteinExistence type="predicted"/>
<dbReference type="AlphaFoldDB" id="A0A223P233"/>
<keyword evidence="1" id="KW-0472">Membrane</keyword>
<evidence type="ECO:0000313" key="2">
    <source>
        <dbReference type="EMBL" id="ASU36157.1"/>
    </source>
</evidence>
<sequence length="40" mass="4794">MDFKYLKIHSLLLGVVVLSIQLITKMKDFFQWLDTKGFIY</sequence>
<feature type="transmembrane region" description="Helical" evidence="1">
    <location>
        <begin position="6"/>
        <end position="24"/>
    </location>
</feature>
<accession>A0A223P233</accession>
<evidence type="ECO:0000256" key="1">
    <source>
        <dbReference type="SAM" id="Phobius"/>
    </source>
</evidence>
<dbReference type="Proteomes" id="UP000215002">
    <property type="component" value="Chromosome"/>
</dbReference>
<dbReference type="KEGG" id="muc:MuYL_4272"/>
<reference evidence="2 3" key="1">
    <citation type="submission" date="2017-08" db="EMBL/GenBank/DDBJ databases">
        <title>Complete genome sequence of Mucilaginibacter sp. strain BJC16-A31.</title>
        <authorList>
            <consortium name="Henan University of Science and Technology"/>
            <person name="You X."/>
        </authorList>
    </citation>
    <scope>NUCLEOTIDE SEQUENCE [LARGE SCALE GENOMIC DNA]</scope>
    <source>
        <strain evidence="2 3">BJC16-A31</strain>
    </source>
</reference>
<keyword evidence="1" id="KW-1133">Transmembrane helix</keyword>
<keyword evidence="1" id="KW-0812">Transmembrane</keyword>
<organism evidence="2 3">
    <name type="scientific">Mucilaginibacter xinganensis</name>
    <dbReference type="NCBI Taxonomy" id="1234841"/>
    <lineage>
        <taxon>Bacteria</taxon>
        <taxon>Pseudomonadati</taxon>
        <taxon>Bacteroidota</taxon>
        <taxon>Sphingobacteriia</taxon>
        <taxon>Sphingobacteriales</taxon>
        <taxon>Sphingobacteriaceae</taxon>
        <taxon>Mucilaginibacter</taxon>
    </lineage>
</organism>
<gene>
    <name evidence="2" type="ORF">MuYL_4272</name>
</gene>